<comment type="subcellular location">
    <subcellularLocation>
        <location evidence="1">Cell envelope</location>
    </subcellularLocation>
    <subcellularLocation>
        <location evidence="2">Cell outer membrane</location>
    </subcellularLocation>
    <subcellularLocation>
        <location evidence="3">Secreted</location>
    </subcellularLocation>
</comment>
<dbReference type="PANTHER" id="PTHR11319">
    <property type="entry name" value="G PROTEIN-COUPLED RECEPTOR-RELATED"/>
    <property type="match status" value="1"/>
</dbReference>
<gene>
    <name evidence="11" type="ORF">M9Y10_036721</name>
</gene>
<dbReference type="Proteomes" id="UP001470230">
    <property type="component" value="Unassembled WGS sequence"/>
</dbReference>
<evidence type="ECO:0000256" key="4">
    <source>
        <dbReference type="ARBA" id="ARBA00022525"/>
    </source>
</evidence>
<accession>A0ABR2GUF5</accession>
<comment type="caution">
    <text evidence="11">The sequence shown here is derived from an EMBL/GenBank/DDBJ whole genome shotgun (WGS) entry which is preliminary data.</text>
</comment>
<dbReference type="SMART" id="SM00710">
    <property type="entry name" value="PbH1"/>
    <property type="match status" value="16"/>
</dbReference>
<proteinExistence type="predicted"/>
<evidence type="ECO:0000256" key="3">
    <source>
        <dbReference type="ARBA" id="ARBA00004613"/>
    </source>
</evidence>
<evidence type="ECO:0000256" key="7">
    <source>
        <dbReference type="ARBA" id="ARBA00023237"/>
    </source>
</evidence>
<evidence type="ECO:0000256" key="2">
    <source>
        <dbReference type="ARBA" id="ARBA00004442"/>
    </source>
</evidence>
<evidence type="ECO:0000256" key="5">
    <source>
        <dbReference type="ARBA" id="ARBA00022729"/>
    </source>
</evidence>
<keyword evidence="4" id="KW-0964">Secreted</keyword>
<evidence type="ECO:0000256" key="6">
    <source>
        <dbReference type="ARBA" id="ARBA00023136"/>
    </source>
</evidence>
<dbReference type="Gene3D" id="2.160.20.10">
    <property type="entry name" value="Single-stranded right-handed beta-helix, Pectin lyase-like"/>
    <property type="match status" value="3"/>
</dbReference>
<feature type="transmembrane region" description="Helical" evidence="9">
    <location>
        <begin position="1758"/>
        <end position="1780"/>
    </location>
</feature>
<dbReference type="Pfam" id="PF02415">
    <property type="entry name" value="Chlam_PMP"/>
    <property type="match status" value="5"/>
</dbReference>
<reference evidence="11 12" key="1">
    <citation type="submission" date="2024-04" db="EMBL/GenBank/DDBJ databases">
        <title>Tritrichomonas musculus Genome.</title>
        <authorList>
            <person name="Alves-Ferreira E."/>
            <person name="Grigg M."/>
            <person name="Lorenzi H."/>
            <person name="Galac M."/>
        </authorList>
    </citation>
    <scope>NUCLEOTIDE SEQUENCE [LARGE SCALE GENOMIC DNA]</scope>
    <source>
        <strain evidence="11 12">EAF2021</strain>
    </source>
</reference>
<dbReference type="NCBIfam" id="TIGR01376">
    <property type="entry name" value="POMP_repeat"/>
    <property type="match status" value="4"/>
</dbReference>
<keyword evidence="9" id="KW-1133">Transmembrane helix</keyword>
<dbReference type="PANTHER" id="PTHR11319:SF35">
    <property type="entry name" value="OUTER MEMBRANE PROTEIN PMPC-RELATED"/>
    <property type="match status" value="1"/>
</dbReference>
<dbReference type="EMBL" id="JAPFFF010000060">
    <property type="protein sequence ID" value="KAK8837291.1"/>
    <property type="molecule type" value="Genomic_DNA"/>
</dbReference>
<feature type="region of interest" description="Disordered" evidence="8">
    <location>
        <begin position="583"/>
        <end position="607"/>
    </location>
</feature>
<dbReference type="InterPro" id="IPR011050">
    <property type="entry name" value="Pectin_lyase_fold/virulence"/>
</dbReference>
<keyword evidence="9" id="KW-0812">Transmembrane</keyword>
<keyword evidence="6 9" id="KW-0472">Membrane</keyword>
<evidence type="ECO:0000313" key="11">
    <source>
        <dbReference type="EMBL" id="KAK8837291.1"/>
    </source>
</evidence>
<feature type="signal peptide" evidence="10">
    <location>
        <begin position="1"/>
        <end position="20"/>
    </location>
</feature>
<dbReference type="InterPro" id="IPR006626">
    <property type="entry name" value="PbH1"/>
</dbReference>
<sequence length="1809" mass="196817">MIFSLFLFSEFVLCFRQSLPQLIEDGTQEYQTKTKHEEYVSVQDSVTLEHFIYSEINTTLLGGAVKVDKTNITIKDCKFVSCIGKNGGALYLNYDGSKIFDCLVQNCIFNECTATSRGGAVYINVPQVNKKITIDGCQFTENTATNEGGAIYAIARDLLTIQGCTFTNNQGKIGSSLWCEVGWGSGSDQDDRFKLYDNSFAFTPTQNSSNVYIINKEKTGGAVKPPTVIIGRCMFNTTTEVTEEITYLHLDIEETLSGYTNIIYDECNCFKQGSNTVKVPSKFETSISVNCQSLDVCQQNFLPNPDLPIGTDNRIPSNHTFTEINIENTTFSYLVDTEKSGGGAICITGNGKVNITLTKCDFLKCSSNNGGAIFIELATTPTAYIGKVIDSKFRYCEATKNGGAALVRINNPKIHSFEFENCKFEFNKAASGGAIYAVVRDLFTVTGCSFNINEASAQGSSIYLQIGWDAKADADNTFIVEDNVFTFAPDENNTINVYFTTAKSANNYSNAILYLGGNKFVAVSTVDGFMHLQMDQNSPYQSVIYTKCNCVQQGIETVSFSSSVYPVTNFSFNCNSACKPGDPIEDPNATPLPPTPDDDGYTSSDRISVSSDENALKLIKTKFTNIESTETGGAVSIYTTNFTIDDCKFITCKSNVKLSGDNFGGGAIFVSFTGTKSFYDGSIKNCNFENCETTSQGGAVNIKINQPKRHSVVVDGCKFNNNKAANFGGAIYSIARDLFTIQNCEFTNNEALNGSSLWCQIGWNAGKTENNDQFVLNNNNFTFTPSETNAINVYIENSKVNSSNVPLNAVLLIGSCKFSSSQNDANNFKHLSIVPQGDGFQSITFTDCVCIGGGEDTVSIPEAWSSESKFSFNCNSLDSCLNDVDNSEGYNEHGRIEDEPRTEPINLYNYSFKGLNNEENGGAVTINKEKTSITLNHCKFSSCQGAMGGAVYIMYSGNNTYACSITDTIFVNNQATSNGGAFYCQITQSGKQSVTLSHCTFRSNKAGTNGGAVYAMTRDKFTLEHCIFEDNVSPSKGIGSSLWLRIGWNDKYNVNKAIVHNNSFTFSPIDAKSINVHIESYPLLDGVTPNANLDFGLNKFSSKNSGITGFMQLSFDSSSQFDSINFDGCNCVQNGPETVSLPYSYGTNAFNFNCQNADICTTPKPTPLPTPDSDGYTPSERIIISEGAPLRLVKSKFTNIVATQTGGAVSLTKVSFSITDCKFASCISNVTLNGNNYGGGSIYISYTGKDDNYTGSIVSCTFSNCETTSQGGALNIQITQPKRHSVIIEGCTFTNNKAANYGGAIYSIARDLLSIQHCTFTNNEALNGSSIWCQVGWNSGSDDNNQFVLYNNKFTFKPSDTNSVNVYIQSNTLNENIAPNANAFIGLCSFEGQNINGEIHKNLIISENGAFQSIDFNDCNCIQGEQNTVTIPAIVTNNNNLKFNCINMDKCAASDSEKPPETDECKSFPAHQEIFGKSLSLEKSCFYNLRSTTREGGAARIINSNVELENCRFINCSSSKSGGALYVDFSIDKCELEIENCLFENCQSNNQGGAFYFSNVYASESSIKNCRFTNNNAASHGGALYYSPCSNSKLLNCLFVNNSCTANQQTHGFAVYVLIQNINTKRVSGKLRLKDEDDNTVVIDGNRIRSEPVDDTQQMYVDVKKTGSVKIGSNSFSFNGVNVTTAKSKYIQVAADEGAKVATTGNICVDHDGTKSGLISGIDSSNVDYNCHKADSEFDNEPNDGNGGNNKNKSKTGMIVGIVVAVVVVIVIIVVVVILVKKKKSHKYVSDLNEDGIADNQTGDTNENI</sequence>
<keyword evidence="7" id="KW-0998">Cell outer membrane</keyword>
<evidence type="ECO:0000256" key="10">
    <source>
        <dbReference type="SAM" id="SignalP"/>
    </source>
</evidence>
<evidence type="ECO:0000313" key="12">
    <source>
        <dbReference type="Proteomes" id="UP001470230"/>
    </source>
</evidence>
<dbReference type="SUPFAM" id="SSF51126">
    <property type="entry name" value="Pectin lyase-like"/>
    <property type="match status" value="4"/>
</dbReference>
<evidence type="ECO:0000256" key="1">
    <source>
        <dbReference type="ARBA" id="ARBA00004196"/>
    </source>
</evidence>
<evidence type="ECO:0000256" key="9">
    <source>
        <dbReference type="SAM" id="Phobius"/>
    </source>
</evidence>
<organism evidence="11 12">
    <name type="scientific">Tritrichomonas musculus</name>
    <dbReference type="NCBI Taxonomy" id="1915356"/>
    <lineage>
        <taxon>Eukaryota</taxon>
        <taxon>Metamonada</taxon>
        <taxon>Parabasalia</taxon>
        <taxon>Tritrichomonadida</taxon>
        <taxon>Tritrichomonadidae</taxon>
        <taxon>Tritrichomonas</taxon>
    </lineage>
</organism>
<name>A0ABR2GUF5_9EUKA</name>
<protein>
    <recommendedName>
        <fullName evidence="13">Right handed beta helix domain-containing protein</fullName>
    </recommendedName>
</protein>
<evidence type="ECO:0000256" key="8">
    <source>
        <dbReference type="SAM" id="MobiDB-lite"/>
    </source>
</evidence>
<keyword evidence="12" id="KW-1185">Reference proteome</keyword>
<dbReference type="InterPro" id="IPR012334">
    <property type="entry name" value="Pectin_lyas_fold"/>
</dbReference>
<keyword evidence="5 10" id="KW-0732">Signal</keyword>
<evidence type="ECO:0008006" key="13">
    <source>
        <dbReference type="Google" id="ProtNLM"/>
    </source>
</evidence>
<dbReference type="InterPro" id="IPR003368">
    <property type="entry name" value="POMP_repeat"/>
</dbReference>
<feature type="chain" id="PRO_5045083374" description="Right handed beta helix domain-containing protein" evidence="10">
    <location>
        <begin position="21"/>
        <end position="1809"/>
    </location>
</feature>